<name>A0A120AHU0_9GAMM</name>
<evidence type="ECO:0000313" key="2">
    <source>
        <dbReference type="EMBL" id="KWS06665.1"/>
    </source>
</evidence>
<protein>
    <submittedName>
        <fullName evidence="2">Uncharacterized protein</fullName>
    </submittedName>
</protein>
<dbReference type="AlphaFoldDB" id="A0A120AHU0"/>
<organism evidence="2 3">
    <name type="scientific">Lysobacter capsici AZ78</name>
    <dbReference type="NCBI Taxonomy" id="1444315"/>
    <lineage>
        <taxon>Bacteria</taxon>
        <taxon>Pseudomonadati</taxon>
        <taxon>Pseudomonadota</taxon>
        <taxon>Gammaproteobacteria</taxon>
        <taxon>Lysobacterales</taxon>
        <taxon>Lysobacteraceae</taxon>
        <taxon>Lysobacter</taxon>
    </lineage>
</organism>
<sequence length="48" mass="5082">MAGEHSRSLGERADRGGGTSGTGRAVARSGRRAPLMRGWLDARLEMLA</sequence>
<keyword evidence="3" id="KW-1185">Reference proteome</keyword>
<dbReference type="EMBL" id="JAJA02000001">
    <property type="protein sequence ID" value="KWS06665.1"/>
    <property type="molecule type" value="Genomic_DNA"/>
</dbReference>
<accession>A0A120AHU0</accession>
<dbReference type="Proteomes" id="UP000023435">
    <property type="component" value="Unassembled WGS sequence"/>
</dbReference>
<feature type="region of interest" description="Disordered" evidence="1">
    <location>
        <begin position="1"/>
        <end position="31"/>
    </location>
</feature>
<evidence type="ECO:0000256" key="1">
    <source>
        <dbReference type="SAM" id="MobiDB-lite"/>
    </source>
</evidence>
<comment type="caution">
    <text evidence="2">The sequence shown here is derived from an EMBL/GenBank/DDBJ whole genome shotgun (WGS) entry which is preliminary data.</text>
</comment>
<reference evidence="2 3" key="1">
    <citation type="journal article" date="2014" name="Genome Announc.">
        <title>Draft Genome Sequence of Lysobacter capsici AZ78, a Bacterium Antagonistic to Plant-Pathogenic Oomycetes.</title>
        <authorList>
            <person name="Puopolo G."/>
            <person name="Sonego P."/>
            <person name="Engelen K."/>
            <person name="Pertot I."/>
        </authorList>
    </citation>
    <scope>NUCLEOTIDE SEQUENCE [LARGE SCALE GENOMIC DNA]</scope>
    <source>
        <strain evidence="2 3">AZ78</strain>
    </source>
</reference>
<gene>
    <name evidence="2" type="ORF">AZ78_4221</name>
</gene>
<evidence type="ECO:0000313" key="3">
    <source>
        <dbReference type="Proteomes" id="UP000023435"/>
    </source>
</evidence>
<proteinExistence type="predicted"/>
<feature type="compositionally biased region" description="Basic and acidic residues" evidence="1">
    <location>
        <begin position="1"/>
        <end position="15"/>
    </location>
</feature>